<evidence type="ECO:0000313" key="10">
    <source>
        <dbReference type="Proteomes" id="UP000824118"/>
    </source>
</evidence>
<dbReference type="GO" id="GO:0009378">
    <property type="term" value="F:four-way junction helicase activity"/>
    <property type="evidence" value="ECO:0007669"/>
    <property type="project" value="InterPro"/>
</dbReference>
<protein>
    <recommendedName>
        <fullName evidence="6">Holliday junction branch migration complex subunit RuvA</fullName>
    </recommendedName>
</protein>
<dbReference type="InterPro" id="IPR011114">
    <property type="entry name" value="RuvA_C"/>
</dbReference>
<evidence type="ECO:0000256" key="3">
    <source>
        <dbReference type="ARBA" id="ARBA00023125"/>
    </source>
</evidence>
<comment type="function">
    <text evidence="6">The RuvA-RuvB-RuvC complex processes Holliday junction (HJ) DNA during genetic recombination and DNA repair, while the RuvA-RuvB complex plays an important role in the rescue of blocked DNA replication forks via replication fork reversal (RFR). RuvA specifically binds to HJ cruciform DNA, conferring on it an open structure. The RuvB hexamer acts as an ATP-dependent pump, pulling dsDNA into and through the RuvAB complex. HJ branch migration allows RuvC to scan DNA until it finds its consensus sequence, where it cleaves and resolves the cruciform DNA.</text>
</comment>
<feature type="domain" description="DNA helicase Holliday junction RuvA type" evidence="7">
    <location>
        <begin position="1"/>
        <end position="61"/>
    </location>
</feature>
<feature type="domain" description="Holliday junction DNA helicase RuvA C-terminal" evidence="8">
    <location>
        <begin position="159"/>
        <end position="197"/>
    </location>
</feature>
<evidence type="ECO:0000256" key="4">
    <source>
        <dbReference type="ARBA" id="ARBA00023172"/>
    </source>
</evidence>
<dbReference type="Pfam" id="PF01330">
    <property type="entry name" value="RuvA_N"/>
    <property type="match status" value="1"/>
</dbReference>
<dbReference type="InterPro" id="IPR012340">
    <property type="entry name" value="NA-bd_OB-fold"/>
</dbReference>
<dbReference type="GO" id="GO:0000400">
    <property type="term" value="F:four-way junction DNA binding"/>
    <property type="evidence" value="ECO:0007669"/>
    <property type="project" value="UniProtKB-UniRule"/>
</dbReference>
<keyword evidence="5 6" id="KW-0234">DNA repair</keyword>
<dbReference type="InterPro" id="IPR000085">
    <property type="entry name" value="RuvA"/>
</dbReference>
<dbReference type="Pfam" id="PF14520">
    <property type="entry name" value="HHH_5"/>
    <property type="match status" value="1"/>
</dbReference>
<dbReference type="SUPFAM" id="SSF47781">
    <property type="entry name" value="RuvA domain 2-like"/>
    <property type="match status" value="1"/>
</dbReference>
<dbReference type="Proteomes" id="UP000824118">
    <property type="component" value="Unassembled WGS sequence"/>
</dbReference>
<dbReference type="NCBIfam" id="TIGR00084">
    <property type="entry name" value="ruvA"/>
    <property type="match status" value="1"/>
</dbReference>
<sequence>MIYSVRGTVIHMEAGCAVIECGGVGYKCQTTINTLKKIKLNSEAMLYTYMNVRDDAVELFGFSSTSELSTFKMLISVSGVGPKAGLAILSELTPEQVAVAVASGDSKTITRAQGVGNKLAQRVILELKDKLKGVAASQEGFSVSESSAPVFAGGNITNAVAALAVLGYSSAEVMPILSRLDSSKTVEQLIGETLKELGKQK</sequence>
<comment type="caution">
    <text evidence="9">The sequence shown here is derived from an EMBL/GenBank/DDBJ whole genome shotgun (WGS) entry which is preliminary data.</text>
</comment>
<dbReference type="Pfam" id="PF07499">
    <property type="entry name" value="RuvA_C"/>
    <property type="match status" value="1"/>
</dbReference>
<evidence type="ECO:0000256" key="2">
    <source>
        <dbReference type="ARBA" id="ARBA00022763"/>
    </source>
</evidence>
<comment type="domain">
    <text evidence="6">Has three domains with a flexible linker between the domains II and III and assumes an 'L' shape. Domain III is highly mobile and contacts RuvB.</text>
</comment>
<keyword evidence="3 6" id="KW-0238">DNA-binding</keyword>
<organism evidence="9 10">
    <name type="scientific">Candidatus Limousia pullorum</name>
    <dbReference type="NCBI Taxonomy" id="2840860"/>
    <lineage>
        <taxon>Bacteria</taxon>
        <taxon>Bacillati</taxon>
        <taxon>Bacillota</taxon>
        <taxon>Clostridia</taxon>
        <taxon>Eubacteriales</taxon>
        <taxon>Oscillospiraceae</taxon>
        <taxon>Oscillospiraceae incertae sedis</taxon>
        <taxon>Candidatus Limousia</taxon>
    </lineage>
</organism>
<dbReference type="GO" id="GO:0009379">
    <property type="term" value="C:Holliday junction helicase complex"/>
    <property type="evidence" value="ECO:0007669"/>
    <property type="project" value="InterPro"/>
</dbReference>
<comment type="caution">
    <text evidence="6">Lacks conserved residue(s) required for the propagation of feature annotation.</text>
</comment>
<name>A0A9D1LY90_9FIRM</name>
<evidence type="ECO:0000256" key="5">
    <source>
        <dbReference type="ARBA" id="ARBA00023204"/>
    </source>
</evidence>
<reference evidence="9" key="2">
    <citation type="journal article" date="2021" name="PeerJ">
        <title>Extensive microbial diversity within the chicken gut microbiome revealed by metagenomics and culture.</title>
        <authorList>
            <person name="Gilroy R."/>
            <person name="Ravi A."/>
            <person name="Getino M."/>
            <person name="Pursley I."/>
            <person name="Horton D.L."/>
            <person name="Alikhan N.F."/>
            <person name="Baker D."/>
            <person name="Gharbi K."/>
            <person name="Hall N."/>
            <person name="Watson M."/>
            <person name="Adriaenssens E.M."/>
            <person name="Foster-Nyarko E."/>
            <person name="Jarju S."/>
            <person name="Secka A."/>
            <person name="Antonio M."/>
            <person name="Oren A."/>
            <person name="Chaudhuri R.R."/>
            <person name="La Ragione R."/>
            <person name="Hildebrand F."/>
            <person name="Pallen M.J."/>
        </authorList>
    </citation>
    <scope>NUCLEOTIDE SEQUENCE</scope>
    <source>
        <strain evidence="9">ChiGjej1B1-1684</strain>
    </source>
</reference>
<dbReference type="SUPFAM" id="SSF50249">
    <property type="entry name" value="Nucleic acid-binding proteins"/>
    <property type="match status" value="1"/>
</dbReference>
<accession>A0A9D1LY90</accession>
<proteinExistence type="inferred from homology"/>
<dbReference type="InterPro" id="IPR013849">
    <property type="entry name" value="DNA_helicase_Holl-junc_RuvA_I"/>
</dbReference>
<dbReference type="InterPro" id="IPR010994">
    <property type="entry name" value="RuvA_2-like"/>
</dbReference>
<dbReference type="AlphaFoldDB" id="A0A9D1LY90"/>
<evidence type="ECO:0000256" key="1">
    <source>
        <dbReference type="ARBA" id="ARBA00022490"/>
    </source>
</evidence>
<dbReference type="EMBL" id="DVNG01000058">
    <property type="protein sequence ID" value="HIU50184.1"/>
    <property type="molecule type" value="Genomic_DNA"/>
</dbReference>
<comment type="subunit">
    <text evidence="6">Homotetramer. Forms an RuvA(8)-RuvB(12)-Holliday junction (HJ) complex. HJ DNA is sandwiched between 2 RuvA tetramers; dsDNA enters through RuvA and exits via RuvB. An RuvB hexamer assembles on each DNA strand where it exits the tetramer. Each RuvB hexamer is contacted by two RuvA subunits (via domain III) on 2 adjacent RuvB subunits; this complex drives branch migration. In the full resolvosome a probable DNA-RuvA(4)-RuvB(12)-RuvC(2) complex forms which resolves the HJ.</text>
</comment>
<gene>
    <name evidence="6 9" type="primary">ruvA</name>
    <name evidence="9" type="ORF">IAD22_04140</name>
</gene>
<dbReference type="HAMAP" id="MF_00031">
    <property type="entry name" value="DNA_HJ_migration_RuvA"/>
    <property type="match status" value="1"/>
</dbReference>
<dbReference type="GO" id="GO:0006310">
    <property type="term" value="P:DNA recombination"/>
    <property type="evidence" value="ECO:0007669"/>
    <property type="project" value="UniProtKB-UniRule"/>
</dbReference>
<evidence type="ECO:0000259" key="8">
    <source>
        <dbReference type="Pfam" id="PF07499"/>
    </source>
</evidence>
<keyword evidence="1 6" id="KW-0963">Cytoplasm</keyword>
<keyword evidence="4 6" id="KW-0233">DNA recombination</keyword>
<feature type="region of interest" description="Domain III" evidence="6">
    <location>
        <begin position="156"/>
        <end position="201"/>
    </location>
</feature>
<comment type="similarity">
    <text evidence="6">Belongs to the RuvA family.</text>
</comment>
<dbReference type="GO" id="GO:0006281">
    <property type="term" value="P:DNA repair"/>
    <property type="evidence" value="ECO:0007669"/>
    <property type="project" value="UniProtKB-UniRule"/>
</dbReference>
<comment type="subcellular location">
    <subcellularLocation>
        <location evidence="6">Cytoplasm</location>
    </subcellularLocation>
</comment>
<dbReference type="Gene3D" id="2.40.50.140">
    <property type="entry name" value="Nucleic acid-binding proteins"/>
    <property type="match status" value="1"/>
</dbReference>
<reference evidence="9" key="1">
    <citation type="submission" date="2020-10" db="EMBL/GenBank/DDBJ databases">
        <authorList>
            <person name="Gilroy R."/>
        </authorList>
    </citation>
    <scope>NUCLEOTIDE SEQUENCE</scope>
    <source>
        <strain evidence="9">ChiGjej1B1-1684</strain>
    </source>
</reference>
<evidence type="ECO:0000259" key="7">
    <source>
        <dbReference type="Pfam" id="PF01330"/>
    </source>
</evidence>
<dbReference type="GO" id="GO:0005737">
    <property type="term" value="C:cytoplasm"/>
    <property type="evidence" value="ECO:0007669"/>
    <property type="project" value="UniProtKB-SubCell"/>
</dbReference>
<evidence type="ECO:0000313" key="9">
    <source>
        <dbReference type="EMBL" id="HIU50184.1"/>
    </source>
</evidence>
<dbReference type="CDD" id="cd14332">
    <property type="entry name" value="UBA_RuvA_C"/>
    <property type="match status" value="1"/>
</dbReference>
<dbReference type="GO" id="GO:0048476">
    <property type="term" value="C:Holliday junction resolvase complex"/>
    <property type="evidence" value="ECO:0007669"/>
    <property type="project" value="UniProtKB-UniRule"/>
</dbReference>
<keyword evidence="2 6" id="KW-0227">DNA damage</keyword>
<dbReference type="GO" id="GO:0005524">
    <property type="term" value="F:ATP binding"/>
    <property type="evidence" value="ECO:0007669"/>
    <property type="project" value="InterPro"/>
</dbReference>
<dbReference type="Gene3D" id="1.10.150.20">
    <property type="entry name" value="5' to 3' exonuclease, C-terminal subdomain"/>
    <property type="match status" value="1"/>
</dbReference>
<evidence type="ECO:0000256" key="6">
    <source>
        <dbReference type="HAMAP-Rule" id="MF_00031"/>
    </source>
</evidence>